<dbReference type="InterPro" id="IPR007254">
    <property type="entry name" value="DUF373"/>
</dbReference>
<keyword evidence="1" id="KW-0472">Membrane</keyword>
<feature type="transmembrane region" description="Helical" evidence="1">
    <location>
        <begin position="184"/>
        <end position="202"/>
    </location>
</feature>
<evidence type="ECO:0000256" key="1">
    <source>
        <dbReference type="SAM" id="Phobius"/>
    </source>
</evidence>
<accession>A0A075FNK2</accession>
<sequence length="372" mass="40769">MTRSLVLSIDRDDDLGKKAGIRGPVVGRKEVLTAALRLGIADPEESDTNAMLGALHLHDQLKESAESNDAVEIAVLTGDERVGVRSDRAVSQQLEEVIEKFQPDRGMLVTDGAEDESILPIIQSRLHIDHVQKIIVRQSKGIEGTYYYIVKAIEDPKWRARLLVPLSVFLILIGLGMILPNGGVIIGLMPLLIGIYLMAKGLGAEQHLNSIMRDMRENADAAFVSSILWAGTVFSAVVSIAEGIRVYSFQMDQTPTPGGFEIIILVLQGSLTWIVLAFLTLALSLLVLKMNRGTFSGRTLEVIALGIFIWTSVGAALAMALKVLDSTYSLEPAILWEDWDRALGALVLLWAVRQAVRSINERDKTSGKYWGI</sequence>
<protein>
    <submittedName>
        <fullName evidence="2">Putative membrane protein</fullName>
    </submittedName>
</protein>
<keyword evidence="1" id="KW-1133">Transmembrane helix</keyword>
<dbReference type="Pfam" id="PF04123">
    <property type="entry name" value="DUF373"/>
    <property type="match status" value="1"/>
</dbReference>
<feature type="transmembrane region" description="Helical" evidence="1">
    <location>
        <begin position="300"/>
        <end position="321"/>
    </location>
</feature>
<name>A0A075FNK2_9EURY</name>
<evidence type="ECO:0000313" key="2">
    <source>
        <dbReference type="EMBL" id="AIE91071.1"/>
    </source>
</evidence>
<feature type="transmembrane region" description="Helical" evidence="1">
    <location>
        <begin position="262"/>
        <end position="288"/>
    </location>
</feature>
<organism evidence="2">
    <name type="scientific">uncultured marine group II/III euryarchaeote AD1000_105_G07</name>
    <dbReference type="NCBI Taxonomy" id="1457714"/>
    <lineage>
        <taxon>Archaea</taxon>
        <taxon>Methanobacteriati</taxon>
        <taxon>Methanobacteriota</taxon>
        <taxon>environmental samples</taxon>
    </lineage>
</organism>
<keyword evidence="1" id="KW-0812">Transmembrane</keyword>
<dbReference type="AlphaFoldDB" id="A0A075FNK2"/>
<feature type="transmembrane region" description="Helical" evidence="1">
    <location>
        <begin position="160"/>
        <end position="178"/>
    </location>
</feature>
<reference evidence="2" key="1">
    <citation type="journal article" date="2014" name="Genome Biol. Evol.">
        <title>Pangenome evidence for extensive interdomain horizontal transfer affecting lineage core and shell genes in uncultured planktonic thaumarchaeota and euryarchaeota.</title>
        <authorList>
            <person name="Deschamps P."/>
            <person name="Zivanovic Y."/>
            <person name="Moreira D."/>
            <person name="Rodriguez-Valera F."/>
            <person name="Lopez-Garcia P."/>
        </authorList>
    </citation>
    <scope>NUCLEOTIDE SEQUENCE</scope>
</reference>
<proteinExistence type="predicted"/>
<feature type="transmembrane region" description="Helical" evidence="1">
    <location>
        <begin position="222"/>
        <end position="242"/>
    </location>
</feature>
<dbReference type="EMBL" id="KF900327">
    <property type="protein sequence ID" value="AIE91071.1"/>
    <property type="molecule type" value="Genomic_DNA"/>
</dbReference>
<dbReference type="PANTHER" id="PTHR38815:SF1">
    <property type="entry name" value="DUF373 FAMILY PROTEIN"/>
    <property type="match status" value="1"/>
</dbReference>
<dbReference type="PANTHER" id="PTHR38815">
    <property type="entry name" value="HYPOTHETICAL MEMBRANE PROTEIN, CONSERVED, DUF373 FAMILY"/>
    <property type="match status" value="1"/>
</dbReference>